<comment type="caution">
    <text evidence="1">The sequence shown here is derived from an EMBL/GenBank/DDBJ whole genome shotgun (WGS) entry which is preliminary data.</text>
</comment>
<keyword evidence="2" id="KW-1185">Reference proteome</keyword>
<reference evidence="1 2" key="1">
    <citation type="journal article" date="2024" name="Arch. Microbiol.">
        <title>Corallococcus caeni sp. nov., a novel myxobacterium isolated from activated sludge.</title>
        <authorList>
            <person name="Tomita S."/>
            <person name="Nakai R."/>
            <person name="Kuroda K."/>
            <person name="Kurashita H."/>
            <person name="Hatamoto M."/>
            <person name="Yamaguchi T."/>
            <person name="Narihiro T."/>
        </authorList>
    </citation>
    <scope>NUCLEOTIDE SEQUENCE [LARGE SCALE GENOMIC DNA]</scope>
    <source>
        <strain evidence="1 2">NO1</strain>
    </source>
</reference>
<evidence type="ECO:0000313" key="1">
    <source>
        <dbReference type="EMBL" id="GMU04007.1"/>
    </source>
</evidence>
<dbReference type="EMBL" id="BTTX01000001">
    <property type="protein sequence ID" value="GMU04007.1"/>
    <property type="molecule type" value="Genomic_DNA"/>
</dbReference>
<evidence type="ECO:0000313" key="2">
    <source>
        <dbReference type="Proteomes" id="UP001342631"/>
    </source>
</evidence>
<dbReference type="Proteomes" id="UP001342631">
    <property type="component" value="Unassembled WGS sequence"/>
</dbReference>
<protein>
    <submittedName>
        <fullName evidence="1">Uncharacterized protein</fullName>
    </submittedName>
</protein>
<name>A0ABQ6QIZ0_9BACT</name>
<gene>
    <name evidence="1" type="ORF">ASNO1_02590</name>
</gene>
<accession>A0ABQ6QIZ0</accession>
<proteinExistence type="predicted"/>
<sequence length="118" mass="12916">MGVAIVPAMRRSTRERPGMRSIDTEDERIASLLIAEPPALHFEGSRDLVVRLRDGRSFVLTVLTLEALEARLGSAPSYVASGIVLVRRLSDGALLHAVRSALDRGLERFGTLQPPIEE</sequence>
<organism evidence="1 2">
    <name type="scientific">Corallococcus caeni</name>
    <dbReference type="NCBI Taxonomy" id="3082388"/>
    <lineage>
        <taxon>Bacteria</taxon>
        <taxon>Pseudomonadati</taxon>
        <taxon>Myxococcota</taxon>
        <taxon>Myxococcia</taxon>
        <taxon>Myxococcales</taxon>
        <taxon>Cystobacterineae</taxon>
        <taxon>Myxococcaceae</taxon>
        <taxon>Corallococcus</taxon>
    </lineage>
</organism>